<name>A0A9P8RHG8_9PEZI</name>
<dbReference type="RefSeq" id="XP_045952617.1">
    <property type="nucleotide sequence ID" value="XM_046104056.1"/>
</dbReference>
<sequence>MPSVICTTGNEWPEDLKWKTVGAFVARNLLIGLDGISRKMLQGVGMRQYENARFLAQSSVLLPLAVFIGAPSINLLQSHERLS</sequence>
<feature type="transmembrane region" description="Helical" evidence="1">
    <location>
        <begin position="54"/>
        <end position="76"/>
    </location>
</feature>
<dbReference type="AlphaFoldDB" id="A0A9P8RHG8"/>
<dbReference type="EMBL" id="JAGPXC010000010">
    <property type="protein sequence ID" value="KAH6646103.1"/>
    <property type="molecule type" value="Genomic_DNA"/>
</dbReference>
<proteinExistence type="predicted"/>
<accession>A0A9P8RHG8</accession>
<organism evidence="2 3">
    <name type="scientific">Truncatella angustata</name>
    <dbReference type="NCBI Taxonomy" id="152316"/>
    <lineage>
        <taxon>Eukaryota</taxon>
        <taxon>Fungi</taxon>
        <taxon>Dikarya</taxon>
        <taxon>Ascomycota</taxon>
        <taxon>Pezizomycotina</taxon>
        <taxon>Sordariomycetes</taxon>
        <taxon>Xylariomycetidae</taxon>
        <taxon>Amphisphaeriales</taxon>
        <taxon>Sporocadaceae</taxon>
        <taxon>Truncatella</taxon>
    </lineage>
</organism>
<dbReference type="Proteomes" id="UP000758603">
    <property type="component" value="Unassembled WGS sequence"/>
</dbReference>
<protein>
    <submittedName>
        <fullName evidence="2">Uncharacterized protein</fullName>
    </submittedName>
</protein>
<keyword evidence="1" id="KW-0812">Transmembrane</keyword>
<evidence type="ECO:0000313" key="2">
    <source>
        <dbReference type="EMBL" id="KAH6646103.1"/>
    </source>
</evidence>
<evidence type="ECO:0000313" key="3">
    <source>
        <dbReference type="Proteomes" id="UP000758603"/>
    </source>
</evidence>
<comment type="caution">
    <text evidence="2">The sequence shown here is derived from an EMBL/GenBank/DDBJ whole genome shotgun (WGS) entry which is preliminary data.</text>
</comment>
<dbReference type="GeneID" id="70132947"/>
<evidence type="ECO:0000256" key="1">
    <source>
        <dbReference type="SAM" id="Phobius"/>
    </source>
</evidence>
<keyword evidence="1" id="KW-0472">Membrane</keyword>
<keyword evidence="3" id="KW-1185">Reference proteome</keyword>
<reference evidence="2" key="1">
    <citation type="journal article" date="2021" name="Nat. Commun.">
        <title>Genetic determinants of endophytism in the Arabidopsis root mycobiome.</title>
        <authorList>
            <person name="Mesny F."/>
            <person name="Miyauchi S."/>
            <person name="Thiergart T."/>
            <person name="Pickel B."/>
            <person name="Atanasova L."/>
            <person name="Karlsson M."/>
            <person name="Huettel B."/>
            <person name="Barry K.W."/>
            <person name="Haridas S."/>
            <person name="Chen C."/>
            <person name="Bauer D."/>
            <person name="Andreopoulos W."/>
            <person name="Pangilinan J."/>
            <person name="LaButti K."/>
            <person name="Riley R."/>
            <person name="Lipzen A."/>
            <person name="Clum A."/>
            <person name="Drula E."/>
            <person name="Henrissat B."/>
            <person name="Kohler A."/>
            <person name="Grigoriev I.V."/>
            <person name="Martin F.M."/>
            <person name="Hacquard S."/>
        </authorList>
    </citation>
    <scope>NUCLEOTIDE SEQUENCE</scope>
    <source>
        <strain evidence="2">MPI-SDFR-AT-0073</strain>
    </source>
</reference>
<keyword evidence="1" id="KW-1133">Transmembrane helix</keyword>
<gene>
    <name evidence="2" type="ORF">BKA67DRAFT_583241</name>
</gene>